<reference evidence="5" key="1">
    <citation type="journal article" date="2019" name="Int. J. Syst. Evol. Microbiol.">
        <title>The Global Catalogue of Microorganisms (GCM) 10K type strain sequencing project: providing services to taxonomists for standard genome sequencing and annotation.</title>
        <authorList>
            <consortium name="The Broad Institute Genomics Platform"/>
            <consortium name="The Broad Institute Genome Sequencing Center for Infectious Disease"/>
            <person name="Wu L."/>
            <person name="Ma J."/>
        </authorList>
    </citation>
    <scope>NUCLEOTIDE SEQUENCE [LARGE SCALE GENOMIC DNA]</scope>
    <source>
        <strain evidence="5">JCM 18324</strain>
    </source>
</reference>
<dbReference type="PANTHER" id="PTHR43877:SF1">
    <property type="entry name" value="ACETYLTRANSFERASE"/>
    <property type="match status" value="1"/>
</dbReference>
<dbReference type="InterPro" id="IPR000182">
    <property type="entry name" value="GNAT_dom"/>
</dbReference>
<proteinExistence type="predicted"/>
<evidence type="ECO:0000256" key="2">
    <source>
        <dbReference type="ARBA" id="ARBA00023315"/>
    </source>
</evidence>
<comment type="caution">
    <text evidence="4">The sequence shown here is derived from an EMBL/GenBank/DDBJ whole genome shotgun (WGS) entry which is preliminary data.</text>
</comment>
<evidence type="ECO:0000256" key="1">
    <source>
        <dbReference type="ARBA" id="ARBA00022679"/>
    </source>
</evidence>
<evidence type="ECO:0000259" key="3">
    <source>
        <dbReference type="PROSITE" id="PS51186"/>
    </source>
</evidence>
<dbReference type="Proteomes" id="UP001501147">
    <property type="component" value="Unassembled WGS sequence"/>
</dbReference>
<keyword evidence="1" id="KW-0808">Transferase</keyword>
<dbReference type="InterPro" id="IPR016181">
    <property type="entry name" value="Acyl_CoA_acyltransferase"/>
</dbReference>
<dbReference type="PANTHER" id="PTHR43877">
    <property type="entry name" value="AMINOALKYLPHOSPHONATE N-ACETYLTRANSFERASE-RELATED-RELATED"/>
    <property type="match status" value="1"/>
</dbReference>
<keyword evidence="2" id="KW-0012">Acyltransferase</keyword>
<dbReference type="SUPFAM" id="SSF55729">
    <property type="entry name" value="Acyl-CoA N-acyltransferases (Nat)"/>
    <property type="match status" value="1"/>
</dbReference>
<dbReference type="Pfam" id="PF00583">
    <property type="entry name" value="Acetyltransf_1"/>
    <property type="match status" value="2"/>
</dbReference>
<evidence type="ECO:0000313" key="5">
    <source>
        <dbReference type="Proteomes" id="UP001501147"/>
    </source>
</evidence>
<gene>
    <name evidence="4" type="ORF">GCM10023329_55190</name>
</gene>
<dbReference type="Gene3D" id="3.40.630.30">
    <property type="match status" value="1"/>
</dbReference>
<dbReference type="RefSeq" id="WP_345616224.1">
    <property type="nucleotide sequence ID" value="NZ_BAABJV010000026.1"/>
</dbReference>
<name>A0ABP9BGY7_9ACTN</name>
<dbReference type="PROSITE" id="PS51186">
    <property type="entry name" value="GNAT"/>
    <property type="match status" value="1"/>
</dbReference>
<dbReference type="EMBL" id="BAABJV010000026">
    <property type="protein sequence ID" value="GAA4795498.1"/>
    <property type="molecule type" value="Genomic_DNA"/>
</dbReference>
<dbReference type="CDD" id="cd04301">
    <property type="entry name" value="NAT_SF"/>
    <property type="match status" value="1"/>
</dbReference>
<accession>A0ABP9BGY7</accession>
<evidence type="ECO:0000313" key="4">
    <source>
        <dbReference type="EMBL" id="GAA4795498.1"/>
    </source>
</evidence>
<keyword evidence="5" id="KW-1185">Reference proteome</keyword>
<feature type="domain" description="N-acetyltransferase" evidence="3">
    <location>
        <begin position="181"/>
        <end position="332"/>
    </location>
</feature>
<organism evidence="4 5">
    <name type="scientific">Streptomyces sanyensis</name>
    <dbReference type="NCBI Taxonomy" id="568869"/>
    <lineage>
        <taxon>Bacteria</taxon>
        <taxon>Bacillati</taxon>
        <taxon>Actinomycetota</taxon>
        <taxon>Actinomycetes</taxon>
        <taxon>Kitasatosporales</taxon>
        <taxon>Streptomycetaceae</taxon>
        <taxon>Streptomyces</taxon>
    </lineage>
</organism>
<sequence>MSTSAPPVTPLATPPADTAVDAWHATVREAHLHDLPGVPPPGRADSAGRLGVPAARTRTLHLTAPGADGGFDGVASLVLPTDDADRHTAHLDTLAVRPAARGHGTGHRLWEALRAALLADGRTSLSALLESGGAGERFARARGFDNALPLAWYVQDLRGALAAQPQAPALPPGYTHAHWTGTVPDAHAEPFAEAHRAMADAPSGDPGTPAPAWDADRVRAAARLVEERGGRLLTAAVLHTATGEVAAYTELVLRDPADTRALQYDTVVTPRHRGRGLGRAVKRHLMGLLPEALPSLREIATTVADDNAPMRAVNAALGYRPERPAGYFRTTL</sequence>
<protein>
    <recommendedName>
        <fullName evidence="3">N-acetyltransferase domain-containing protein</fullName>
    </recommendedName>
</protein>
<dbReference type="InterPro" id="IPR050832">
    <property type="entry name" value="Bact_Acetyltransf"/>
</dbReference>